<dbReference type="Proteomes" id="UP000670947">
    <property type="component" value="Unassembled WGS sequence"/>
</dbReference>
<evidence type="ECO:0000259" key="1">
    <source>
        <dbReference type="Pfam" id="PF18903"/>
    </source>
</evidence>
<name>A0ABS3WHW9_9BACL</name>
<dbReference type="RefSeq" id="WP_208850531.1">
    <property type="nucleotide sequence ID" value="NZ_JAGGDJ010000042.1"/>
</dbReference>
<organism evidence="2 3">
    <name type="scientific">Paenibacillus artemisiicola</name>
    <dbReference type="NCBI Taxonomy" id="1172618"/>
    <lineage>
        <taxon>Bacteria</taxon>
        <taxon>Bacillati</taxon>
        <taxon>Bacillota</taxon>
        <taxon>Bacilli</taxon>
        <taxon>Bacillales</taxon>
        <taxon>Paenibacillaceae</taxon>
        <taxon>Paenibacillus</taxon>
    </lineage>
</organism>
<evidence type="ECO:0000313" key="2">
    <source>
        <dbReference type="EMBL" id="MBO7747921.1"/>
    </source>
</evidence>
<proteinExistence type="predicted"/>
<sequence>MKQTYIVYYLPLANYLLSKHFRLVNVAKNKYVSDKLVFFFENTLELQFEVNEYKNNSSA</sequence>
<reference evidence="2 3" key="1">
    <citation type="submission" date="2021-03" db="EMBL/GenBank/DDBJ databases">
        <title>Paenibacillus artemisicola MWE-103 whole genome sequence.</title>
        <authorList>
            <person name="Ham Y.J."/>
        </authorList>
    </citation>
    <scope>NUCLEOTIDE SEQUENCE [LARGE SCALE GENOMIC DNA]</scope>
    <source>
        <strain evidence="2 3">MWE-103</strain>
    </source>
</reference>
<dbReference type="Pfam" id="PF18903">
    <property type="entry name" value="DUF5659"/>
    <property type="match status" value="1"/>
</dbReference>
<protein>
    <recommendedName>
        <fullName evidence="1">DUF5659 domain-containing protein</fullName>
    </recommendedName>
</protein>
<dbReference type="EMBL" id="JAGGDJ010000042">
    <property type="protein sequence ID" value="MBO7747921.1"/>
    <property type="molecule type" value="Genomic_DNA"/>
</dbReference>
<gene>
    <name evidence="2" type="ORF">I8J29_27390</name>
</gene>
<feature type="domain" description="DUF5659" evidence="1">
    <location>
        <begin position="3"/>
        <end position="57"/>
    </location>
</feature>
<evidence type="ECO:0000313" key="3">
    <source>
        <dbReference type="Proteomes" id="UP000670947"/>
    </source>
</evidence>
<comment type="caution">
    <text evidence="2">The sequence shown here is derived from an EMBL/GenBank/DDBJ whole genome shotgun (WGS) entry which is preliminary data.</text>
</comment>
<keyword evidence="3" id="KW-1185">Reference proteome</keyword>
<dbReference type="InterPro" id="IPR043718">
    <property type="entry name" value="DUF5659"/>
</dbReference>
<accession>A0ABS3WHW9</accession>